<feature type="non-terminal residue" evidence="2">
    <location>
        <position position="31"/>
    </location>
</feature>
<name>A0A1G8ZKQ8_9BACT</name>
<keyword evidence="1" id="KW-0812">Transmembrane</keyword>
<dbReference type="Gene3D" id="3.50.50.60">
    <property type="entry name" value="FAD/NAD(P)-binding domain"/>
    <property type="match status" value="1"/>
</dbReference>
<dbReference type="EMBL" id="FNFO01000006">
    <property type="protein sequence ID" value="SDL55354.1"/>
    <property type="molecule type" value="Genomic_DNA"/>
</dbReference>
<keyword evidence="4" id="KW-1185">Reference proteome</keyword>
<keyword evidence="1" id="KW-0472">Membrane</keyword>
<gene>
    <name evidence="2" type="ORF">SAMN05421823_1021</name>
    <name evidence="3" type="ORF">SAMN05421823_106302</name>
</gene>
<dbReference type="AlphaFoldDB" id="A0A1G8ZKQ8"/>
<dbReference type="SUPFAM" id="SSF51905">
    <property type="entry name" value="FAD/NAD(P)-binding domain"/>
    <property type="match status" value="1"/>
</dbReference>
<keyword evidence="1" id="KW-1133">Transmembrane helix</keyword>
<accession>A0A1G8ZKQ8</accession>
<feature type="transmembrane region" description="Helical" evidence="1">
    <location>
        <begin position="6"/>
        <end position="25"/>
    </location>
</feature>
<organism evidence="2 4">
    <name type="scientific">Catalinimonas alkaloidigena</name>
    <dbReference type="NCBI Taxonomy" id="1075417"/>
    <lineage>
        <taxon>Bacteria</taxon>
        <taxon>Pseudomonadati</taxon>
        <taxon>Bacteroidota</taxon>
        <taxon>Cytophagia</taxon>
        <taxon>Cytophagales</taxon>
        <taxon>Catalimonadaceae</taxon>
        <taxon>Catalinimonas</taxon>
    </lineage>
</organism>
<protein>
    <submittedName>
        <fullName evidence="2">Thioredoxin reductase (NADPH)</fullName>
    </submittedName>
</protein>
<evidence type="ECO:0000256" key="1">
    <source>
        <dbReference type="SAM" id="Phobius"/>
    </source>
</evidence>
<dbReference type="STRING" id="1075417.SAMN05421823_1021"/>
<proteinExistence type="predicted"/>
<dbReference type="Proteomes" id="UP000198510">
    <property type="component" value="Unassembled WGS sequence"/>
</dbReference>
<evidence type="ECO:0000313" key="4">
    <source>
        <dbReference type="Proteomes" id="UP000198510"/>
    </source>
</evidence>
<evidence type="ECO:0000313" key="3">
    <source>
        <dbReference type="EMBL" id="SDL55354.1"/>
    </source>
</evidence>
<sequence length="31" mass="3305">MIETDICIVGAGPVGLFAVFEAGLLKMRCHL</sequence>
<dbReference type="EMBL" id="FNFO01000002">
    <property type="protein sequence ID" value="SDK14975.1"/>
    <property type="molecule type" value="Genomic_DNA"/>
</dbReference>
<dbReference type="InterPro" id="IPR036188">
    <property type="entry name" value="FAD/NAD-bd_sf"/>
</dbReference>
<evidence type="ECO:0000313" key="2">
    <source>
        <dbReference type="EMBL" id="SDK14975.1"/>
    </source>
</evidence>
<reference evidence="2 4" key="1">
    <citation type="submission" date="2016-10" db="EMBL/GenBank/DDBJ databases">
        <authorList>
            <person name="de Groot N.N."/>
        </authorList>
    </citation>
    <scope>NUCLEOTIDE SEQUENCE [LARGE SCALE GENOMIC DNA]</scope>
    <source>
        <strain evidence="2 4">DSM 25186</strain>
    </source>
</reference>